<evidence type="ECO:0000313" key="3">
    <source>
        <dbReference type="Proteomes" id="UP000317238"/>
    </source>
</evidence>
<dbReference type="AlphaFoldDB" id="A0A5C5Y697"/>
<organism evidence="2 3">
    <name type="scientific">Crateriforma conspicua</name>
    <dbReference type="NCBI Taxonomy" id="2527996"/>
    <lineage>
        <taxon>Bacteria</taxon>
        <taxon>Pseudomonadati</taxon>
        <taxon>Planctomycetota</taxon>
        <taxon>Planctomycetia</taxon>
        <taxon>Planctomycetales</taxon>
        <taxon>Planctomycetaceae</taxon>
        <taxon>Crateriforma</taxon>
    </lineage>
</organism>
<comment type="caution">
    <text evidence="2">The sequence shown here is derived from an EMBL/GenBank/DDBJ whole genome shotgun (WGS) entry which is preliminary data.</text>
</comment>
<dbReference type="RefSeq" id="WP_145301008.1">
    <property type="nucleotide sequence ID" value="NZ_CP036319.1"/>
</dbReference>
<dbReference type="OrthoDB" id="249490at2"/>
<gene>
    <name evidence="2" type="ORF">Pan14r_24410</name>
</gene>
<evidence type="ECO:0000313" key="2">
    <source>
        <dbReference type="EMBL" id="TWT70141.1"/>
    </source>
</evidence>
<dbReference type="EMBL" id="SJPL01000001">
    <property type="protein sequence ID" value="TWT70141.1"/>
    <property type="molecule type" value="Genomic_DNA"/>
</dbReference>
<accession>A0A5C5Y697</accession>
<sequence precursor="true">MKFTNQRDRRTLAARDPGRWCCALVVAMLCMVAGPNHARGQGGYPSPIDSPQTDLTPIGPPAYSGGTNGSGLLFDPYSTSGSAGASLGMPTTPPPVAGGSGYPNGGLFGQMFSSGPPATYPGGTLSSGSTTLPPPGGALPNAYGATTAAPYTGSIYNYPPTGGGSVYAPGPGGAGAYPSSIYPQGSPSTLFPNGMFGGASIGSVIAQDPMIYNAYRRFQGPRMRYTYIGRGSGAEDVNQNIFDFSAAFACQNFIASGRPLYIVPSFSLRLWDGPISPGGPVSPDLPGQAYDGFLDFGWQTDPNQMFGVELGIRTGVFTDFETMNSDSWRIRGKGLASFRLTPASTLKLGIYYLDRNTIQLLPAGGLLWQPNPLKRCDIFFPEPKFAHYWRTIGTQDVWWYIGGEYGGGAWTIERADGTSDNVEMNDLRAMFGFEWGQSELIRSGRRRAFIEFGYVWDREVNYKFNPQDDFSPRSAFMFRAGFGY</sequence>
<feature type="chain" id="PRO_5022666113" description="Outer membrane protein beta-barrel domain-containing protein" evidence="1">
    <location>
        <begin position="39"/>
        <end position="484"/>
    </location>
</feature>
<keyword evidence="3" id="KW-1185">Reference proteome</keyword>
<protein>
    <recommendedName>
        <fullName evidence="4">Outer membrane protein beta-barrel domain-containing protein</fullName>
    </recommendedName>
</protein>
<reference evidence="2 3" key="1">
    <citation type="submission" date="2019-02" db="EMBL/GenBank/DDBJ databases">
        <title>Deep-cultivation of Planctomycetes and their phenomic and genomic characterization uncovers novel biology.</title>
        <authorList>
            <person name="Wiegand S."/>
            <person name="Jogler M."/>
            <person name="Boedeker C."/>
            <person name="Pinto D."/>
            <person name="Vollmers J."/>
            <person name="Rivas-Marin E."/>
            <person name="Kohn T."/>
            <person name="Peeters S.H."/>
            <person name="Heuer A."/>
            <person name="Rast P."/>
            <person name="Oberbeckmann S."/>
            <person name="Bunk B."/>
            <person name="Jeske O."/>
            <person name="Meyerdierks A."/>
            <person name="Storesund J.E."/>
            <person name="Kallscheuer N."/>
            <person name="Luecker S."/>
            <person name="Lage O.M."/>
            <person name="Pohl T."/>
            <person name="Merkel B.J."/>
            <person name="Hornburger P."/>
            <person name="Mueller R.-W."/>
            <person name="Bruemmer F."/>
            <person name="Labrenz M."/>
            <person name="Spormann A.M."/>
            <person name="Op Den Camp H."/>
            <person name="Overmann J."/>
            <person name="Amann R."/>
            <person name="Jetten M.S.M."/>
            <person name="Mascher T."/>
            <person name="Medema M.H."/>
            <person name="Devos D.P."/>
            <person name="Kaster A.-K."/>
            <person name="Ovreas L."/>
            <person name="Rohde M."/>
            <person name="Galperin M.Y."/>
            <person name="Jogler C."/>
        </authorList>
    </citation>
    <scope>NUCLEOTIDE SEQUENCE [LARGE SCALE GENOMIC DNA]</scope>
    <source>
        <strain evidence="2 3">Pan14r</strain>
    </source>
</reference>
<evidence type="ECO:0000256" key="1">
    <source>
        <dbReference type="SAM" id="SignalP"/>
    </source>
</evidence>
<proteinExistence type="predicted"/>
<name>A0A5C5Y697_9PLAN</name>
<evidence type="ECO:0008006" key="4">
    <source>
        <dbReference type="Google" id="ProtNLM"/>
    </source>
</evidence>
<dbReference type="Proteomes" id="UP000317238">
    <property type="component" value="Unassembled WGS sequence"/>
</dbReference>
<feature type="signal peptide" evidence="1">
    <location>
        <begin position="1"/>
        <end position="38"/>
    </location>
</feature>
<keyword evidence="1" id="KW-0732">Signal</keyword>